<evidence type="ECO:0000313" key="6">
    <source>
        <dbReference type="Proteomes" id="UP000199515"/>
    </source>
</evidence>
<dbReference type="RefSeq" id="WP_245757423.1">
    <property type="nucleotide sequence ID" value="NZ_FNON01000004.1"/>
</dbReference>
<dbReference type="InterPro" id="IPR008628">
    <property type="entry name" value="GPP34-like"/>
</dbReference>
<keyword evidence="2" id="KW-0333">Golgi apparatus</keyword>
<keyword evidence="6" id="KW-1185">Reference proteome</keyword>
<keyword evidence="4" id="KW-0472">Membrane</keyword>
<evidence type="ECO:0000256" key="2">
    <source>
        <dbReference type="ARBA" id="ARBA00023034"/>
    </source>
</evidence>
<dbReference type="STRING" id="589385.SAMN05421504_104302"/>
<accession>A0A1H3GLE8</accession>
<dbReference type="GO" id="GO:0005737">
    <property type="term" value="C:cytoplasm"/>
    <property type="evidence" value="ECO:0007669"/>
    <property type="project" value="UniProtKB-ARBA"/>
</dbReference>
<organism evidence="5 6">
    <name type="scientific">Amycolatopsis xylanica</name>
    <dbReference type="NCBI Taxonomy" id="589385"/>
    <lineage>
        <taxon>Bacteria</taxon>
        <taxon>Bacillati</taxon>
        <taxon>Actinomycetota</taxon>
        <taxon>Actinomycetes</taxon>
        <taxon>Pseudonocardiales</taxon>
        <taxon>Pseudonocardiaceae</taxon>
        <taxon>Amycolatopsis</taxon>
    </lineage>
</organism>
<dbReference type="EMBL" id="FNON01000004">
    <property type="protein sequence ID" value="SDY03890.1"/>
    <property type="molecule type" value="Genomic_DNA"/>
</dbReference>
<evidence type="ECO:0000256" key="1">
    <source>
        <dbReference type="ARBA" id="ARBA00004255"/>
    </source>
</evidence>
<name>A0A1H3GLE8_9PSEU</name>
<dbReference type="Pfam" id="PF05719">
    <property type="entry name" value="GPP34"/>
    <property type="match status" value="1"/>
</dbReference>
<dbReference type="Proteomes" id="UP000199515">
    <property type="component" value="Unassembled WGS sequence"/>
</dbReference>
<dbReference type="Gene3D" id="1.10.3630.10">
    <property type="entry name" value="yeast vps74-n-term truncation variant domain like"/>
    <property type="match status" value="1"/>
</dbReference>
<dbReference type="GO" id="GO:0070273">
    <property type="term" value="F:phosphatidylinositol-4-phosphate binding"/>
    <property type="evidence" value="ECO:0007669"/>
    <property type="project" value="InterPro"/>
</dbReference>
<evidence type="ECO:0000313" key="5">
    <source>
        <dbReference type="EMBL" id="SDY03890.1"/>
    </source>
</evidence>
<sequence>MMRELSLPAQAYLLALNVESHRLPDRQRAGYLIRAAALTDLLTRGRLADDDGVVVPAARGATGDVVLDDVLAQIAEHRPAKWKTWIRRDFRGTLAAVEAQLEAAGIVRVDHARVLGLFPSTRPVVLDTALVENLRARIIEAVRGPKPVHEVTSADAALASLVAAIELKSVLSGRERRQNRARLDALAEQGGAAVPALRKVFRDLRAVRASAASSGGSGG</sequence>
<evidence type="ECO:0000256" key="3">
    <source>
        <dbReference type="ARBA" id="ARBA00023121"/>
    </source>
</evidence>
<proteinExistence type="predicted"/>
<keyword evidence="3" id="KW-0446">Lipid-binding</keyword>
<dbReference type="AlphaFoldDB" id="A0A1H3GLE8"/>
<dbReference type="InterPro" id="IPR038261">
    <property type="entry name" value="GPP34-like_sf"/>
</dbReference>
<gene>
    <name evidence="5" type="ORF">SAMN05421504_104302</name>
</gene>
<reference evidence="5 6" key="1">
    <citation type="submission" date="2016-10" db="EMBL/GenBank/DDBJ databases">
        <authorList>
            <person name="de Groot N.N."/>
        </authorList>
    </citation>
    <scope>NUCLEOTIDE SEQUENCE [LARGE SCALE GENOMIC DNA]</scope>
    <source>
        <strain evidence="5 6">CPCC 202699</strain>
    </source>
</reference>
<dbReference type="GO" id="GO:0012505">
    <property type="term" value="C:endomembrane system"/>
    <property type="evidence" value="ECO:0007669"/>
    <property type="project" value="UniProtKB-ARBA"/>
</dbReference>
<comment type="subcellular location">
    <subcellularLocation>
        <location evidence="1">Golgi apparatus membrane</location>
        <topology evidence="1">Peripheral membrane protein</topology>
        <orientation evidence="1">Cytoplasmic side</orientation>
    </subcellularLocation>
</comment>
<evidence type="ECO:0000256" key="4">
    <source>
        <dbReference type="ARBA" id="ARBA00023136"/>
    </source>
</evidence>
<protein>
    <submittedName>
        <fullName evidence="5">Golgi phosphoprotein 3 (GPP34)</fullName>
    </submittedName>
</protein>